<gene>
    <name evidence="1" type="ORF">ACFFGN_18790</name>
</gene>
<accession>A0ABV6QQX5</accession>
<dbReference type="Proteomes" id="UP001589890">
    <property type="component" value="Unassembled WGS sequence"/>
</dbReference>
<comment type="caution">
    <text evidence="1">The sequence shown here is derived from an EMBL/GenBank/DDBJ whole genome shotgun (WGS) entry which is preliminary data.</text>
</comment>
<reference evidence="1 2" key="1">
    <citation type="submission" date="2024-09" db="EMBL/GenBank/DDBJ databases">
        <authorList>
            <person name="Sun Q."/>
            <person name="Mori K."/>
        </authorList>
    </citation>
    <scope>NUCLEOTIDE SEQUENCE [LARGE SCALE GENOMIC DNA]</scope>
    <source>
        <strain evidence="1 2">CGMCC 1.15906</strain>
    </source>
</reference>
<protein>
    <submittedName>
        <fullName evidence="1">Uncharacterized protein</fullName>
    </submittedName>
</protein>
<evidence type="ECO:0000313" key="2">
    <source>
        <dbReference type="Proteomes" id="UP001589890"/>
    </source>
</evidence>
<dbReference type="RefSeq" id="WP_380049272.1">
    <property type="nucleotide sequence ID" value="NZ_JBHLTC010000022.1"/>
</dbReference>
<evidence type="ECO:0000313" key="1">
    <source>
        <dbReference type="EMBL" id="MFC0626132.1"/>
    </source>
</evidence>
<dbReference type="EMBL" id="JBHLTC010000022">
    <property type="protein sequence ID" value="MFC0626132.1"/>
    <property type="molecule type" value="Genomic_DNA"/>
</dbReference>
<proteinExistence type="predicted"/>
<name>A0ABV6QQX5_9ACTN</name>
<keyword evidence="2" id="KW-1185">Reference proteome</keyword>
<sequence length="82" mass="8820">MRRFQLIRHTDISGVSGTGVVAEGVKFTDGTVALRWHGQWPATATWNSLNGVIAVHGHQGATEIYWLDGAGIETSVSTEGKQ</sequence>
<organism evidence="1 2">
    <name type="scientific">Kribbella deserti</name>
    <dbReference type="NCBI Taxonomy" id="1926257"/>
    <lineage>
        <taxon>Bacteria</taxon>
        <taxon>Bacillati</taxon>
        <taxon>Actinomycetota</taxon>
        <taxon>Actinomycetes</taxon>
        <taxon>Propionibacteriales</taxon>
        <taxon>Kribbellaceae</taxon>
        <taxon>Kribbella</taxon>
    </lineage>
</organism>